<keyword evidence="4" id="KW-0574">Periplasm</keyword>
<dbReference type="Pfam" id="PF04349">
    <property type="entry name" value="MdoG"/>
    <property type="match status" value="1"/>
</dbReference>
<dbReference type="GO" id="GO:0003824">
    <property type="term" value="F:catalytic activity"/>
    <property type="evidence" value="ECO:0007669"/>
    <property type="project" value="InterPro"/>
</dbReference>
<dbReference type="InterPro" id="IPR014718">
    <property type="entry name" value="GH-type_carb-bd"/>
</dbReference>
<evidence type="ECO:0000313" key="8">
    <source>
        <dbReference type="Proteomes" id="UP000588068"/>
    </source>
</evidence>
<dbReference type="PIRSF" id="PIRSF006281">
    <property type="entry name" value="MdoG"/>
    <property type="match status" value="1"/>
</dbReference>
<comment type="subcellular location">
    <subcellularLocation>
        <location evidence="1">Periplasm</location>
    </subcellularLocation>
</comment>
<dbReference type="GO" id="GO:0030246">
    <property type="term" value="F:carbohydrate binding"/>
    <property type="evidence" value="ECO:0007669"/>
    <property type="project" value="InterPro"/>
</dbReference>
<proteinExistence type="inferred from homology"/>
<evidence type="ECO:0000256" key="1">
    <source>
        <dbReference type="ARBA" id="ARBA00004418"/>
    </source>
</evidence>
<dbReference type="UniPathway" id="UPA00637"/>
<evidence type="ECO:0000256" key="4">
    <source>
        <dbReference type="ARBA" id="ARBA00022764"/>
    </source>
</evidence>
<dbReference type="InterPro" id="IPR013783">
    <property type="entry name" value="Ig-like_fold"/>
</dbReference>
<protein>
    <submittedName>
        <fullName evidence="7">Glucans biosynthesis protein</fullName>
    </submittedName>
</protein>
<dbReference type="Gene3D" id="2.60.40.10">
    <property type="entry name" value="Immunoglobulins"/>
    <property type="match status" value="1"/>
</dbReference>
<dbReference type="GO" id="GO:0030288">
    <property type="term" value="C:outer membrane-bounded periplasmic space"/>
    <property type="evidence" value="ECO:0007669"/>
    <property type="project" value="TreeGrafter"/>
</dbReference>
<keyword evidence="5" id="KW-0732">Signal</keyword>
<dbReference type="PANTHER" id="PTHR30504:SF2">
    <property type="entry name" value="GLUCANS BIOSYNTHESIS PROTEIN G"/>
    <property type="match status" value="1"/>
</dbReference>
<comment type="caution">
    <text evidence="7">The sequence shown here is derived from an EMBL/GenBank/DDBJ whole genome shotgun (WGS) entry which is preliminary data.</text>
</comment>
<evidence type="ECO:0000256" key="5">
    <source>
        <dbReference type="SAM" id="SignalP"/>
    </source>
</evidence>
<dbReference type="SUPFAM" id="SSF81296">
    <property type="entry name" value="E set domains"/>
    <property type="match status" value="1"/>
</dbReference>
<sequence>MYRAATALLVVAAVSFAVVAATRQEPANKAADRYPFSSTTVTQLASRLSNTPRPQNRIDSASPLRQISYDQYRDIRTNPEAAIWRNAQVPTRVELLPAGNLFQSPVTVSIVEGGVARDLRPGADTFILGPSVAKPLAGLSLPLSGFRLRGLINSRSTWDEFLVFQGATYFRAVSRGTLYGLSARGLALKTASATGEEFPEFTHFWIERPSANAAGIVVHALLESASTTGAYRFSIVPGTETVMDVNLTLYPRTTLESVGIAPLTSMFYFDESDRSRVDDFRDEVHDSDGLQIVSDSGEQIWRPLANPKQLQVSSFTAMPPKGFGLVQRSRRYTDYQDLEAHYEERPSAWIEPTSAWGPGAVSLIEIPTDTETNDNVIAFWRPKDPIPAGKPWSTSYRIRWSERPRILPAMGRASVTRSGPSFDGKRRLFVVDFDGAVRSTVNELKIEAHTSAGKISNMNLQANPSTRGVRVSFELAPGDATVAELRLRLLKGNRPVTETWLYRWTGS</sequence>
<evidence type="ECO:0000256" key="2">
    <source>
        <dbReference type="ARBA" id="ARBA00005001"/>
    </source>
</evidence>
<dbReference type="InterPro" id="IPR007444">
    <property type="entry name" value="Glucan_biosyn_MdoG_C"/>
</dbReference>
<feature type="chain" id="PRO_5033022170" evidence="5">
    <location>
        <begin position="21"/>
        <end position="507"/>
    </location>
</feature>
<reference evidence="7 8" key="1">
    <citation type="submission" date="2020-08" db="EMBL/GenBank/DDBJ databases">
        <title>Genomic Encyclopedia of Type Strains, Phase IV (KMG-IV): sequencing the most valuable type-strain genomes for metagenomic binning, comparative biology and taxonomic classification.</title>
        <authorList>
            <person name="Goeker M."/>
        </authorList>
    </citation>
    <scope>NUCLEOTIDE SEQUENCE [LARGE SCALE GENOMIC DNA]</scope>
    <source>
        <strain evidence="7 8">DSM 26723</strain>
    </source>
</reference>
<organism evidence="7 8">
    <name type="scientific">Povalibacter uvarum</name>
    <dbReference type="NCBI Taxonomy" id="732238"/>
    <lineage>
        <taxon>Bacteria</taxon>
        <taxon>Pseudomonadati</taxon>
        <taxon>Pseudomonadota</taxon>
        <taxon>Gammaproteobacteria</taxon>
        <taxon>Steroidobacterales</taxon>
        <taxon>Steroidobacteraceae</taxon>
        <taxon>Povalibacter</taxon>
    </lineage>
</organism>
<gene>
    <name evidence="7" type="ORF">HNQ60_003595</name>
</gene>
<evidence type="ECO:0000313" key="7">
    <source>
        <dbReference type="EMBL" id="MBB6094708.1"/>
    </source>
</evidence>
<dbReference type="AlphaFoldDB" id="A0A841HRK3"/>
<dbReference type="RefSeq" id="WP_184334111.1">
    <property type="nucleotide sequence ID" value="NZ_JACHHZ010000004.1"/>
</dbReference>
<dbReference type="PANTHER" id="PTHR30504">
    <property type="entry name" value="GLUCANS BIOSYNTHESIS PROTEIN"/>
    <property type="match status" value="1"/>
</dbReference>
<dbReference type="Proteomes" id="UP000588068">
    <property type="component" value="Unassembled WGS sequence"/>
</dbReference>
<dbReference type="EMBL" id="JACHHZ010000004">
    <property type="protein sequence ID" value="MBB6094708.1"/>
    <property type="molecule type" value="Genomic_DNA"/>
</dbReference>
<comment type="pathway">
    <text evidence="2">Glycan metabolism; osmoregulated periplasmic glucan (OPG) biosynthesis.</text>
</comment>
<keyword evidence="8" id="KW-1185">Reference proteome</keyword>
<feature type="domain" description="Glucan biosynthesis periplasmic MdoG C-terminal" evidence="6">
    <location>
        <begin position="36"/>
        <end position="504"/>
    </location>
</feature>
<evidence type="ECO:0000259" key="6">
    <source>
        <dbReference type="Pfam" id="PF04349"/>
    </source>
</evidence>
<comment type="similarity">
    <text evidence="3">Belongs to the OpgD/OpgG family.</text>
</comment>
<evidence type="ECO:0000256" key="3">
    <source>
        <dbReference type="ARBA" id="ARBA00009284"/>
    </source>
</evidence>
<dbReference type="GO" id="GO:0051274">
    <property type="term" value="P:beta-glucan biosynthetic process"/>
    <property type="evidence" value="ECO:0007669"/>
    <property type="project" value="TreeGrafter"/>
</dbReference>
<name>A0A841HRK3_9GAMM</name>
<feature type="signal peptide" evidence="5">
    <location>
        <begin position="1"/>
        <end position="20"/>
    </location>
</feature>
<dbReference type="InterPro" id="IPR014438">
    <property type="entry name" value="Glucan_biosyn_MdoG/MdoD"/>
</dbReference>
<dbReference type="SUPFAM" id="SSF74650">
    <property type="entry name" value="Galactose mutarotase-like"/>
    <property type="match status" value="1"/>
</dbReference>
<accession>A0A841HRK3</accession>
<dbReference type="InterPro" id="IPR014756">
    <property type="entry name" value="Ig_E-set"/>
</dbReference>
<dbReference type="Gene3D" id="2.70.98.10">
    <property type="match status" value="1"/>
</dbReference>
<dbReference type="InterPro" id="IPR011013">
    <property type="entry name" value="Gal_mutarotase_sf_dom"/>
</dbReference>